<dbReference type="AlphaFoldDB" id="A0A2M8LCW6"/>
<evidence type="ECO:0000256" key="3">
    <source>
        <dbReference type="ARBA" id="ARBA00022980"/>
    </source>
</evidence>
<dbReference type="InterPro" id="IPR036920">
    <property type="entry name" value="Ribosomal_uL16_sf"/>
</dbReference>
<dbReference type="GO" id="GO:0022625">
    <property type="term" value="C:cytosolic large ribosomal subunit"/>
    <property type="evidence" value="ECO:0007669"/>
    <property type="project" value="TreeGrafter"/>
</dbReference>
<dbReference type="PROSITE" id="PS00586">
    <property type="entry name" value="RIBOSOMAL_L16_1"/>
    <property type="match status" value="1"/>
</dbReference>
<evidence type="ECO:0000256" key="2">
    <source>
        <dbReference type="ARBA" id="ARBA00022555"/>
    </source>
</evidence>
<dbReference type="InterPro" id="IPR016180">
    <property type="entry name" value="Ribosomal_uL16_dom"/>
</dbReference>
<dbReference type="CDD" id="cd01433">
    <property type="entry name" value="Ribosomal_L16_L10e"/>
    <property type="match status" value="1"/>
</dbReference>
<evidence type="ECO:0000256" key="6">
    <source>
        <dbReference type="HAMAP-Rule" id="MF_01342"/>
    </source>
</evidence>
<organism evidence="9 10">
    <name type="scientific">Candidatus Taylorbacteria bacterium CG10_big_fil_rev_8_21_14_0_10_41_48</name>
    <dbReference type="NCBI Taxonomy" id="1975024"/>
    <lineage>
        <taxon>Bacteria</taxon>
        <taxon>Candidatus Tayloriibacteriota</taxon>
    </lineage>
</organism>
<dbReference type="SUPFAM" id="SSF54686">
    <property type="entry name" value="Ribosomal protein L16p/L10e"/>
    <property type="match status" value="1"/>
</dbReference>
<evidence type="ECO:0000256" key="4">
    <source>
        <dbReference type="ARBA" id="ARBA00023274"/>
    </source>
</evidence>
<dbReference type="Pfam" id="PF00252">
    <property type="entry name" value="Ribosomal_L16"/>
    <property type="match status" value="1"/>
</dbReference>
<comment type="similarity">
    <text evidence="1 6 7">Belongs to the universal ribosomal protein uL16 family.</text>
</comment>
<comment type="caution">
    <text evidence="9">The sequence shown here is derived from an EMBL/GenBank/DDBJ whole genome shotgun (WGS) entry which is preliminary data.</text>
</comment>
<dbReference type="InterPro" id="IPR047873">
    <property type="entry name" value="Ribosomal_uL16"/>
</dbReference>
<comment type="function">
    <text evidence="6 8">Binds 23S rRNA and is also seen to make contacts with the A and possibly P site tRNAs.</text>
</comment>
<comment type="subunit">
    <text evidence="6 8">Part of the 50S ribosomal subunit.</text>
</comment>
<evidence type="ECO:0000256" key="5">
    <source>
        <dbReference type="ARBA" id="ARBA00035198"/>
    </source>
</evidence>
<dbReference type="PANTHER" id="PTHR12220">
    <property type="entry name" value="50S/60S RIBOSOMAL PROTEIN L16"/>
    <property type="match status" value="1"/>
</dbReference>
<dbReference type="Gene3D" id="3.90.1170.10">
    <property type="entry name" value="Ribosomal protein L10e/L16"/>
    <property type="match status" value="1"/>
</dbReference>
<dbReference type="FunFam" id="3.90.1170.10:FF:000001">
    <property type="entry name" value="50S ribosomal protein L16"/>
    <property type="match status" value="1"/>
</dbReference>
<dbReference type="HAMAP" id="MF_01342">
    <property type="entry name" value="Ribosomal_uL16"/>
    <property type="match status" value="1"/>
</dbReference>
<dbReference type="PANTHER" id="PTHR12220:SF13">
    <property type="entry name" value="LARGE RIBOSOMAL SUBUNIT PROTEIN UL16M"/>
    <property type="match status" value="1"/>
</dbReference>
<name>A0A2M8LCW6_9BACT</name>
<keyword evidence="2 6" id="KW-0820">tRNA-binding</keyword>
<keyword evidence="6 8" id="KW-0699">rRNA-binding</keyword>
<keyword evidence="3 6" id="KW-0689">Ribosomal protein</keyword>
<accession>A0A2M8LCW6</accession>
<sequence>MALIPKKVKYRKWHVMRKNPSKVGMDIRGSKLSFGSFGIKTLSPARIRSEQLEAARKVTSREIGKNGKLWIRIFPDMPYTQKPAEVKLGKGKGDLQGYCAAVKPGRIIFEVDGVPEAVAREALRKAGTKLPIKSVIVSREILA</sequence>
<evidence type="ECO:0000256" key="1">
    <source>
        <dbReference type="ARBA" id="ARBA00008931"/>
    </source>
</evidence>
<evidence type="ECO:0000313" key="10">
    <source>
        <dbReference type="Proteomes" id="UP000228700"/>
    </source>
</evidence>
<proteinExistence type="inferred from homology"/>
<evidence type="ECO:0000313" key="9">
    <source>
        <dbReference type="EMBL" id="PJE74456.1"/>
    </source>
</evidence>
<gene>
    <name evidence="6" type="primary">rplP</name>
    <name evidence="9" type="ORF">COV01_00245</name>
</gene>
<dbReference type="Proteomes" id="UP000228700">
    <property type="component" value="Unassembled WGS sequence"/>
</dbReference>
<protein>
    <recommendedName>
        <fullName evidence="5 6">Large ribosomal subunit protein uL16</fullName>
    </recommendedName>
</protein>
<reference evidence="10" key="1">
    <citation type="submission" date="2017-09" db="EMBL/GenBank/DDBJ databases">
        <title>Depth-based differentiation of microbial function through sediment-hosted aquifers and enrichment of novel symbionts in the deep terrestrial subsurface.</title>
        <authorList>
            <person name="Probst A.J."/>
            <person name="Ladd B."/>
            <person name="Jarett J.K."/>
            <person name="Geller-Mcgrath D.E."/>
            <person name="Sieber C.M.K."/>
            <person name="Emerson J.B."/>
            <person name="Anantharaman K."/>
            <person name="Thomas B.C."/>
            <person name="Malmstrom R."/>
            <person name="Stieglmeier M."/>
            <person name="Klingl A."/>
            <person name="Woyke T."/>
            <person name="Ryan C.M."/>
            <person name="Banfield J.F."/>
        </authorList>
    </citation>
    <scope>NUCLEOTIDE SEQUENCE [LARGE SCALE GENOMIC DNA]</scope>
</reference>
<dbReference type="InterPro" id="IPR000114">
    <property type="entry name" value="Ribosomal_uL16_bact-type"/>
</dbReference>
<dbReference type="GO" id="GO:0000049">
    <property type="term" value="F:tRNA binding"/>
    <property type="evidence" value="ECO:0007669"/>
    <property type="project" value="UniProtKB-KW"/>
</dbReference>
<dbReference type="EMBL" id="PFEQ01000001">
    <property type="protein sequence ID" value="PJE74456.1"/>
    <property type="molecule type" value="Genomic_DNA"/>
</dbReference>
<evidence type="ECO:0000256" key="8">
    <source>
        <dbReference type="RuleBase" id="RU004414"/>
    </source>
</evidence>
<keyword evidence="6 8" id="KW-0694">RNA-binding</keyword>
<dbReference type="InterPro" id="IPR020798">
    <property type="entry name" value="Ribosomal_uL16_CS"/>
</dbReference>
<evidence type="ECO:0000256" key="7">
    <source>
        <dbReference type="RuleBase" id="RU004413"/>
    </source>
</evidence>
<dbReference type="NCBIfam" id="TIGR01164">
    <property type="entry name" value="rplP_bact"/>
    <property type="match status" value="1"/>
</dbReference>
<keyword evidence="4 6" id="KW-0687">Ribonucleoprotein</keyword>
<dbReference type="PRINTS" id="PR00060">
    <property type="entry name" value="RIBOSOMALL16"/>
</dbReference>
<dbReference type="GO" id="GO:0006412">
    <property type="term" value="P:translation"/>
    <property type="evidence" value="ECO:0007669"/>
    <property type="project" value="UniProtKB-UniRule"/>
</dbReference>
<dbReference type="GO" id="GO:0019843">
    <property type="term" value="F:rRNA binding"/>
    <property type="evidence" value="ECO:0007669"/>
    <property type="project" value="UniProtKB-UniRule"/>
</dbReference>
<dbReference type="GO" id="GO:0003735">
    <property type="term" value="F:structural constituent of ribosome"/>
    <property type="evidence" value="ECO:0007669"/>
    <property type="project" value="InterPro"/>
</dbReference>